<sequence length="293" mass="32640">MLITNKIKFDTPRLHMAGTNIEMAKSIKILGLTIDKKLTFNAHITNTMQKTIDLFKRIDKAAKDIEVERRVPYTESLHPAKILNIGFELLPDEENLSKVAAEIKIYTDGSKIDGKTGAAFVATDGQSGEETMKKKLKLADHCSVYQAELLAVNAALGETEKQKTETTAILSDLRSALEAITSERSNNRLATEARNKIGKIRENGKMVNLYWVKANAGLQGNEAVDEAAKAAACHLKIKPHYSKCPISYIKRGELRKQKMFTKPIQDSETATEDSYEISRMIAKRSRPFNDGVL</sequence>
<accession>A0A821QXW5</accession>
<evidence type="ECO:0000259" key="1">
    <source>
        <dbReference type="PROSITE" id="PS50879"/>
    </source>
</evidence>
<dbReference type="EMBL" id="CAJOBZ010000011">
    <property type="protein sequence ID" value="CAF4832326.1"/>
    <property type="molecule type" value="Genomic_DNA"/>
</dbReference>
<keyword evidence="3" id="KW-1185">Reference proteome</keyword>
<dbReference type="CDD" id="cd09276">
    <property type="entry name" value="Rnase_HI_RT_non_LTR"/>
    <property type="match status" value="1"/>
</dbReference>
<dbReference type="Pfam" id="PF00075">
    <property type="entry name" value="RNase_H"/>
    <property type="match status" value="1"/>
</dbReference>
<dbReference type="Gene3D" id="3.30.420.10">
    <property type="entry name" value="Ribonuclease H-like superfamily/Ribonuclease H"/>
    <property type="match status" value="1"/>
</dbReference>
<gene>
    <name evidence="2" type="ORF">PMACD_LOCUS5425</name>
</gene>
<dbReference type="Proteomes" id="UP000663880">
    <property type="component" value="Unassembled WGS sequence"/>
</dbReference>
<reference evidence="2" key="1">
    <citation type="submission" date="2021-02" db="EMBL/GenBank/DDBJ databases">
        <authorList>
            <person name="Steward A R."/>
        </authorList>
    </citation>
    <scope>NUCLEOTIDE SEQUENCE</scope>
</reference>
<dbReference type="GO" id="GO:0004523">
    <property type="term" value="F:RNA-DNA hybrid ribonuclease activity"/>
    <property type="evidence" value="ECO:0007669"/>
    <property type="project" value="InterPro"/>
</dbReference>
<dbReference type="GO" id="GO:0003676">
    <property type="term" value="F:nucleic acid binding"/>
    <property type="evidence" value="ECO:0007669"/>
    <property type="project" value="InterPro"/>
</dbReference>
<dbReference type="AlphaFoldDB" id="A0A821QXW5"/>
<evidence type="ECO:0000313" key="3">
    <source>
        <dbReference type="Proteomes" id="UP000663880"/>
    </source>
</evidence>
<dbReference type="InterPro" id="IPR036397">
    <property type="entry name" value="RNaseH_sf"/>
</dbReference>
<proteinExistence type="predicted"/>
<organism evidence="2 3">
    <name type="scientific">Pieris macdunnoughi</name>
    <dbReference type="NCBI Taxonomy" id="345717"/>
    <lineage>
        <taxon>Eukaryota</taxon>
        <taxon>Metazoa</taxon>
        <taxon>Ecdysozoa</taxon>
        <taxon>Arthropoda</taxon>
        <taxon>Hexapoda</taxon>
        <taxon>Insecta</taxon>
        <taxon>Pterygota</taxon>
        <taxon>Neoptera</taxon>
        <taxon>Endopterygota</taxon>
        <taxon>Lepidoptera</taxon>
        <taxon>Glossata</taxon>
        <taxon>Ditrysia</taxon>
        <taxon>Papilionoidea</taxon>
        <taxon>Pieridae</taxon>
        <taxon>Pierinae</taxon>
        <taxon>Pieris</taxon>
    </lineage>
</organism>
<feature type="domain" description="RNase H type-1" evidence="1">
    <location>
        <begin position="99"/>
        <end position="233"/>
    </location>
</feature>
<dbReference type="SUPFAM" id="SSF53098">
    <property type="entry name" value="Ribonuclease H-like"/>
    <property type="match status" value="1"/>
</dbReference>
<dbReference type="PROSITE" id="PS50879">
    <property type="entry name" value="RNASE_H_1"/>
    <property type="match status" value="1"/>
</dbReference>
<dbReference type="InterPro" id="IPR002156">
    <property type="entry name" value="RNaseH_domain"/>
</dbReference>
<comment type="caution">
    <text evidence="2">The sequence shown here is derived from an EMBL/GenBank/DDBJ whole genome shotgun (WGS) entry which is preliminary data.</text>
</comment>
<dbReference type="OrthoDB" id="411871at2759"/>
<protein>
    <recommendedName>
        <fullName evidence="1">RNase H type-1 domain-containing protein</fullName>
    </recommendedName>
</protein>
<evidence type="ECO:0000313" key="2">
    <source>
        <dbReference type="EMBL" id="CAF4832326.1"/>
    </source>
</evidence>
<name>A0A821QXW5_9NEOP</name>
<dbReference type="InterPro" id="IPR012337">
    <property type="entry name" value="RNaseH-like_sf"/>
</dbReference>